<dbReference type="Proteomes" id="UP001152795">
    <property type="component" value="Unassembled WGS sequence"/>
</dbReference>
<dbReference type="SUPFAM" id="SSF101898">
    <property type="entry name" value="NHL repeat"/>
    <property type="match status" value="1"/>
</dbReference>
<evidence type="ECO:0000313" key="2">
    <source>
        <dbReference type="Proteomes" id="UP001152795"/>
    </source>
</evidence>
<proteinExistence type="predicted"/>
<sequence length="569" mass="64019">MSSIVLSIVNLATNALFNNVCDRIANRLKHGDCTDEKCRQLISRELDEIKTKLNGLARKDLLSSVCFLKDGLCILNHTFEDTANESEAYEVENKLEYVEECLKLDGHEDLHWKQSNEELHSQIAIFNKALNRSSQTLDVTSKERFISAKLSFENAYLKATDAFNNEALSTTERILATKLRVVSKILQCLEDPDMAIAFCKLFLQQLHELPAVKKRFTVFFRGQMKSHLSKKKRVDNIRCVTELNYALYEYAKSFAKTGLEILASWPKIKLREKAINPLLVSNKVLKKMAKSGLRSPNQFLFKEINNFKCVAVNSRGEIITNSKSGDSLEVFSSDGGIVGSFCFDSEDTQKNHFEILALAVGSDDSLHAVTRYKTEDSFYYKLYVFDANLDRVQQQVYLECLTGPGESHHSVCIAVDANKNIFITKQDDAKVFIFDRNGNAKNSFTLQSWNLIKDLKISTTGDVIAVELVGKTVGIYTEDGALKEEITLPSLHKVCGLAFDHIDNKIIVLAEVLTGCFHEYRLLSYSECGELVKTLVLPRQKGSTGYRITSHPNGPLAVVHGTGAIFLRY</sequence>
<dbReference type="OrthoDB" id="10339185at2759"/>
<name>A0A6S7KGQ8_PARCT</name>
<keyword evidence="2" id="KW-1185">Reference proteome</keyword>
<comment type="caution">
    <text evidence="1">The sequence shown here is derived from an EMBL/GenBank/DDBJ whole genome shotgun (WGS) entry which is preliminary data.</text>
</comment>
<dbReference type="InterPro" id="IPR011042">
    <property type="entry name" value="6-blade_b-propeller_TolB-like"/>
</dbReference>
<gene>
    <name evidence="1" type="ORF">PACLA_8A048132</name>
</gene>
<reference evidence="1" key="1">
    <citation type="submission" date="2020-04" db="EMBL/GenBank/DDBJ databases">
        <authorList>
            <person name="Alioto T."/>
            <person name="Alioto T."/>
            <person name="Gomez Garrido J."/>
        </authorList>
    </citation>
    <scope>NUCLEOTIDE SEQUENCE</scope>
    <source>
        <strain evidence="1">A484AB</strain>
    </source>
</reference>
<protein>
    <submittedName>
        <fullName evidence="1">Uncharacterized protein</fullName>
    </submittedName>
</protein>
<dbReference type="Gene3D" id="2.120.10.30">
    <property type="entry name" value="TolB, C-terminal domain"/>
    <property type="match status" value="1"/>
</dbReference>
<dbReference type="AlphaFoldDB" id="A0A6S7KGQ8"/>
<accession>A0A6S7KGQ8</accession>
<organism evidence="1 2">
    <name type="scientific">Paramuricea clavata</name>
    <name type="common">Red gorgonian</name>
    <name type="synonym">Violescent sea-whip</name>
    <dbReference type="NCBI Taxonomy" id="317549"/>
    <lineage>
        <taxon>Eukaryota</taxon>
        <taxon>Metazoa</taxon>
        <taxon>Cnidaria</taxon>
        <taxon>Anthozoa</taxon>
        <taxon>Octocorallia</taxon>
        <taxon>Malacalcyonacea</taxon>
        <taxon>Plexauridae</taxon>
        <taxon>Paramuricea</taxon>
    </lineage>
</organism>
<evidence type="ECO:0000313" key="1">
    <source>
        <dbReference type="EMBL" id="CAB4019678.1"/>
    </source>
</evidence>
<dbReference type="EMBL" id="CACRXK020010578">
    <property type="protein sequence ID" value="CAB4019678.1"/>
    <property type="molecule type" value="Genomic_DNA"/>
</dbReference>